<feature type="compositionally biased region" description="Low complexity" evidence="7">
    <location>
        <begin position="284"/>
        <end position="299"/>
    </location>
</feature>
<dbReference type="InterPro" id="IPR011598">
    <property type="entry name" value="bHLH_dom"/>
</dbReference>
<name>A0A803MHL6_CHEQI</name>
<feature type="region of interest" description="Disordered" evidence="7">
    <location>
        <begin position="1"/>
        <end position="71"/>
    </location>
</feature>
<protein>
    <recommendedName>
        <fullName evidence="8">BHLH domain-containing protein</fullName>
    </recommendedName>
</protein>
<dbReference type="InterPro" id="IPR057075">
    <property type="entry name" value="bHLH_IRO3"/>
</dbReference>
<keyword evidence="5" id="KW-0539">Nucleus</keyword>
<keyword evidence="6" id="KW-0175">Coiled coil</keyword>
<evidence type="ECO:0000256" key="1">
    <source>
        <dbReference type="ARBA" id="ARBA00004123"/>
    </source>
</evidence>
<dbReference type="GO" id="GO:0003700">
    <property type="term" value="F:DNA-binding transcription factor activity"/>
    <property type="evidence" value="ECO:0007669"/>
    <property type="project" value="InterPro"/>
</dbReference>
<feature type="compositionally biased region" description="Basic and acidic residues" evidence="7">
    <location>
        <begin position="229"/>
        <end position="241"/>
    </location>
</feature>
<organism evidence="9 10">
    <name type="scientific">Chenopodium quinoa</name>
    <name type="common">Quinoa</name>
    <dbReference type="NCBI Taxonomy" id="63459"/>
    <lineage>
        <taxon>Eukaryota</taxon>
        <taxon>Viridiplantae</taxon>
        <taxon>Streptophyta</taxon>
        <taxon>Embryophyta</taxon>
        <taxon>Tracheophyta</taxon>
        <taxon>Spermatophyta</taxon>
        <taxon>Magnoliopsida</taxon>
        <taxon>eudicotyledons</taxon>
        <taxon>Gunneridae</taxon>
        <taxon>Pentapetalae</taxon>
        <taxon>Caryophyllales</taxon>
        <taxon>Chenopodiaceae</taxon>
        <taxon>Chenopodioideae</taxon>
        <taxon>Atripliceae</taxon>
        <taxon>Chenopodium</taxon>
    </lineage>
</organism>
<evidence type="ECO:0000256" key="5">
    <source>
        <dbReference type="ARBA" id="ARBA00023242"/>
    </source>
</evidence>
<evidence type="ECO:0000256" key="2">
    <source>
        <dbReference type="ARBA" id="ARBA00023015"/>
    </source>
</evidence>
<dbReference type="InterPro" id="IPR036638">
    <property type="entry name" value="HLH_DNA-bd_sf"/>
</dbReference>
<evidence type="ECO:0000256" key="4">
    <source>
        <dbReference type="ARBA" id="ARBA00023163"/>
    </source>
</evidence>
<proteinExistence type="predicted"/>
<feature type="domain" description="BHLH" evidence="8">
    <location>
        <begin position="37"/>
        <end position="87"/>
    </location>
</feature>
<keyword evidence="3" id="KW-0238">DNA-binding</keyword>
<reference evidence="9" key="2">
    <citation type="submission" date="2021-03" db="UniProtKB">
        <authorList>
            <consortium name="EnsemblPlants"/>
        </authorList>
    </citation>
    <scope>IDENTIFICATION</scope>
</reference>
<dbReference type="GO" id="GO:0046983">
    <property type="term" value="F:protein dimerization activity"/>
    <property type="evidence" value="ECO:0007669"/>
    <property type="project" value="InterPro"/>
</dbReference>
<dbReference type="Pfam" id="PF23177">
    <property type="entry name" value="bHLH_IRO3"/>
    <property type="match status" value="1"/>
</dbReference>
<keyword evidence="4" id="KW-0804">Transcription</keyword>
<dbReference type="EnsemblPlants" id="AUR62029468-RA">
    <property type="protein sequence ID" value="AUR62029468-RA:cds"/>
    <property type="gene ID" value="AUR62029468"/>
</dbReference>
<dbReference type="GO" id="GO:0003677">
    <property type="term" value="F:DNA binding"/>
    <property type="evidence" value="ECO:0007669"/>
    <property type="project" value="UniProtKB-KW"/>
</dbReference>
<evidence type="ECO:0000313" key="9">
    <source>
        <dbReference type="EnsemblPlants" id="AUR62029468-RA:cds"/>
    </source>
</evidence>
<comment type="subcellular location">
    <subcellularLocation>
        <location evidence="1">Nucleus</location>
    </subcellularLocation>
</comment>
<feature type="region of interest" description="Disordered" evidence="7">
    <location>
        <begin position="182"/>
        <end position="323"/>
    </location>
</feature>
<dbReference type="PANTHER" id="PTHR47001">
    <property type="entry name" value="TRANSCRIPTION FACTOR BHLH121"/>
    <property type="match status" value="1"/>
</dbReference>
<feature type="compositionally biased region" description="Pro residues" evidence="7">
    <location>
        <begin position="191"/>
        <end position="205"/>
    </location>
</feature>
<evidence type="ECO:0000313" key="10">
    <source>
        <dbReference type="Proteomes" id="UP000596660"/>
    </source>
</evidence>
<feature type="compositionally biased region" description="Basic and acidic residues" evidence="7">
    <location>
        <begin position="23"/>
        <end position="54"/>
    </location>
</feature>
<dbReference type="SMART" id="SM00353">
    <property type="entry name" value="HLH"/>
    <property type="match status" value="1"/>
</dbReference>
<dbReference type="GO" id="GO:0005634">
    <property type="term" value="C:nucleus"/>
    <property type="evidence" value="ECO:0007669"/>
    <property type="project" value="UniProtKB-SubCell"/>
</dbReference>
<sequence length="323" mass="35962">MDQWQTDKVCQPLNPSQSSQLDSRQRPEAEVKDPVAVRKVQKADREKLRRDRLNDQFQELGSALDPERPKNDKATILTDAIQILRDLTAEVNKLKAECATLSEESHELTQEKNELREEKASLKSDIENLNAQYQQRLRVVYPWGAIESSVVMGPPYSYSLPMAVPPGSIPMHPSLQPYPFFGSQNASTIPSPRPTFMPYPTPPNPHVEQQPIQPAPTSHVLSKPSKSSDSGKARHLERTDDSSDVTTELELKMPGCGQQQESGDRKGKHSQKKEKSATDGGSPSRFSSSQVPQESSSNSTCSVDDNVAENLDQGVTLERRLHQ</sequence>
<feature type="compositionally biased region" description="Polar residues" evidence="7">
    <location>
        <begin position="210"/>
        <end position="228"/>
    </location>
</feature>
<dbReference type="AlphaFoldDB" id="A0A803MHL6"/>
<dbReference type="OMA" id="SQRTECK"/>
<dbReference type="Gene3D" id="4.10.280.10">
    <property type="entry name" value="Helix-loop-helix DNA-binding domain"/>
    <property type="match status" value="1"/>
</dbReference>
<dbReference type="PANTHER" id="PTHR47001:SF1">
    <property type="entry name" value="TRANSCRIPTION FACTOR BHLH11"/>
    <property type="match status" value="1"/>
</dbReference>
<feature type="coiled-coil region" evidence="6">
    <location>
        <begin position="77"/>
        <end position="132"/>
    </location>
</feature>
<evidence type="ECO:0000256" key="7">
    <source>
        <dbReference type="SAM" id="MobiDB-lite"/>
    </source>
</evidence>
<evidence type="ECO:0000256" key="6">
    <source>
        <dbReference type="SAM" id="Coils"/>
    </source>
</evidence>
<evidence type="ECO:0000256" key="3">
    <source>
        <dbReference type="ARBA" id="ARBA00023125"/>
    </source>
</evidence>
<dbReference type="SUPFAM" id="SSF47459">
    <property type="entry name" value="HLH, helix-loop-helix DNA-binding domain"/>
    <property type="match status" value="1"/>
</dbReference>
<dbReference type="Gramene" id="AUR62029468-RA">
    <property type="protein sequence ID" value="AUR62029468-RA:cds"/>
    <property type="gene ID" value="AUR62029468"/>
</dbReference>
<keyword evidence="2" id="KW-0805">Transcription regulation</keyword>
<feature type="compositionally biased region" description="Polar residues" evidence="7">
    <location>
        <begin position="1"/>
        <end position="22"/>
    </location>
</feature>
<keyword evidence="10" id="KW-1185">Reference proteome</keyword>
<accession>A0A803MHL6</accession>
<evidence type="ECO:0000259" key="8">
    <source>
        <dbReference type="PROSITE" id="PS50888"/>
    </source>
</evidence>
<dbReference type="PROSITE" id="PS50888">
    <property type="entry name" value="BHLH"/>
    <property type="match status" value="1"/>
</dbReference>
<dbReference type="CDD" id="cd11446">
    <property type="entry name" value="bHLH_AtILR3_like"/>
    <property type="match status" value="1"/>
</dbReference>
<dbReference type="GO" id="GO:0006879">
    <property type="term" value="P:intracellular iron ion homeostasis"/>
    <property type="evidence" value="ECO:0007669"/>
    <property type="project" value="InterPro"/>
</dbReference>
<reference evidence="9" key="1">
    <citation type="journal article" date="2017" name="Nature">
        <title>The genome of Chenopodium quinoa.</title>
        <authorList>
            <person name="Jarvis D.E."/>
            <person name="Ho Y.S."/>
            <person name="Lightfoot D.J."/>
            <person name="Schmoeckel S.M."/>
            <person name="Li B."/>
            <person name="Borm T.J.A."/>
            <person name="Ohyanagi H."/>
            <person name="Mineta K."/>
            <person name="Michell C.T."/>
            <person name="Saber N."/>
            <person name="Kharbatia N.M."/>
            <person name="Rupper R.R."/>
            <person name="Sharp A.R."/>
            <person name="Dally N."/>
            <person name="Boughton B.A."/>
            <person name="Woo Y.H."/>
            <person name="Gao G."/>
            <person name="Schijlen E.G.W.M."/>
            <person name="Guo X."/>
            <person name="Momin A.A."/>
            <person name="Negrao S."/>
            <person name="Al-Babili S."/>
            <person name="Gehring C."/>
            <person name="Roessner U."/>
            <person name="Jung C."/>
            <person name="Murphy K."/>
            <person name="Arold S.T."/>
            <person name="Gojobori T."/>
            <person name="van der Linden C.G."/>
            <person name="van Loo E.N."/>
            <person name="Jellen E.N."/>
            <person name="Maughan P.J."/>
            <person name="Tester M."/>
        </authorList>
    </citation>
    <scope>NUCLEOTIDE SEQUENCE [LARGE SCALE GENOMIC DNA]</scope>
    <source>
        <strain evidence="9">cv. PI 614886</strain>
    </source>
</reference>
<dbReference type="Proteomes" id="UP000596660">
    <property type="component" value="Unplaced"/>
</dbReference>
<dbReference type="InterPro" id="IPR044579">
    <property type="entry name" value="bHLH11/121"/>
</dbReference>